<accession>V6I2U6</accession>
<dbReference type="AlphaFoldDB" id="V6I2U6"/>
<dbReference type="OrthoDB" id="9915217at2"/>
<dbReference type="Proteomes" id="UP000018747">
    <property type="component" value="Unassembled WGS sequence"/>
</dbReference>
<reference evidence="1" key="1">
    <citation type="submission" date="2013-05" db="EMBL/GenBank/DDBJ databases">
        <authorList>
            <person name="Harkins D.M."/>
            <person name="Durkin A.S."/>
            <person name="Brinkac L.M."/>
            <person name="Haft D.H."/>
            <person name="Selengut J.D."/>
            <person name="Sanka R."/>
            <person name="DePew J."/>
            <person name="Purushe J."/>
            <person name="Hartskeerl R.A."/>
            <person name="Ahmed A."/>
            <person name="van der Linden H."/>
            <person name="Goris M.G.A."/>
            <person name="Vinetz J.M."/>
            <person name="Sutton G.G."/>
            <person name="Nierman W.C."/>
            <person name="Fouts D.E."/>
        </authorList>
    </citation>
    <scope>NUCLEOTIDE SEQUENCE [LARGE SCALE GENOMIC DNA]</scope>
    <source>
        <strain evidence="1">L 60</strain>
    </source>
</reference>
<dbReference type="EMBL" id="AHMT02000015">
    <property type="protein sequence ID" value="EQA63822.1"/>
    <property type="molecule type" value="Genomic_DNA"/>
</dbReference>
<evidence type="ECO:0000313" key="2">
    <source>
        <dbReference type="Proteomes" id="UP000018747"/>
    </source>
</evidence>
<keyword evidence="1" id="KW-0449">Lipoprotein</keyword>
<dbReference type="PROSITE" id="PS51257">
    <property type="entry name" value="PROKAR_LIPOPROTEIN"/>
    <property type="match status" value="1"/>
</dbReference>
<name>V6I2U6_9LEPT</name>
<organism evidence="1 2">
    <name type="scientific">Leptospira alexanderi serovar Manhao 3 str. L 60</name>
    <dbReference type="NCBI Taxonomy" id="1049759"/>
    <lineage>
        <taxon>Bacteria</taxon>
        <taxon>Pseudomonadati</taxon>
        <taxon>Spirochaetota</taxon>
        <taxon>Spirochaetia</taxon>
        <taxon>Leptospirales</taxon>
        <taxon>Leptospiraceae</taxon>
        <taxon>Leptospira</taxon>
    </lineage>
</organism>
<evidence type="ECO:0000313" key="1">
    <source>
        <dbReference type="EMBL" id="EQA63822.1"/>
    </source>
</evidence>
<proteinExistence type="predicted"/>
<dbReference type="RefSeq" id="WP_020983477.1">
    <property type="nucleotide sequence ID" value="NZ_AHMT02000015.1"/>
</dbReference>
<comment type="caution">
    <text evidence="1">The sequence shown here is derived from an EMBL/GenBank/DDBJ whole genome shotgun (WGS) entry which is preliminary data.</text>
</comment>
<protein>
    <submittedName>
        <fullName evidence="1">Lipoprotein</fullName>
    </submittedName>
</protein>
<sequence>MKRIELLFLVHLAVYGCLQFPFVSSKLTENEVKFHSFSQNEICYEFIFESMNGKTLEVMQGDFKKYYINYFQKIKNEIQNYFFENSTIRSCFQGSKAKERIQISLEVNTYPDCSRDLSVTEINGCKIWGYFTAMSFGIIPFWGRSTSDIRFEIIIDERRNGIFQYQPSMYSITHFLLLPFAWINLIRSMPEAPFRQSVELFFLDSGLKKNSLPR</sequence>
<gene>
    <name evidence="1" type="ORF">LEP1GSC062_0647</name>
</gene>
<keyword evidence="2" id="KW-1185">Reference proteome</keyword>